<proteinExistence type="predicted"/>
<dbReference type="EMBL" id="AMFJ01000210">
    <property type="protein sequence ID" value="EKE29173.1"/>
    <property type="molecule type" value="Genomic_DNA"/>
</dbReference>
<gene>
    <name evidence="1" type="ORF">ACD_2C00210G0001</name>
</gene>
<feature type="non-terminal residue" evidence="1">
    <location>
        <position position="83"/>
    </location>
</feature>
<organism evidence="1">
    <name type="scientific">uncultured bacterium</name>
    <name type="common">gcode 4</name>
    <dbReference type="NCBI Taxonomy" id="1234023"/>
    <lineage>
        <taxon>Bacteria</taxon>
        <taxon>environmental samples</taxon>
    </lineage>
</organism>
<evidence type="ECO:0000313" key="1">
    <source>
        <dbReference type="EMBL" id="EKE29173.1"/>
    </source>
</evidence>
<dbReference type="AlphaFoldDB" id="K2G1W7"/>
<comment type="caution">
    <text evidence="1">The sequence shown here is derived from an EMBL/GenBank/DDBJ whole genome shotgun (WGS) entry which is preliminary data.</text>
</comment>
<accession>K2G1W7</accession>
<name>K2G1W7_9BACT</name>
<reference evidence="1" key="1">
    <citation type="journal article" date="2012" name="Science">
        <title>Fermentation, hydrogen, and sulfur metabolism in multiple uncultivated bacterial phyla.</title>
        <authorList>
            <person name="Wrighton K.C."/>
            <person name="Thomas B.C."/>
            <person name="Sharon I."/>
            <person name="Miller C.S."/>
            <person name="Castelle C.J."/>
            <person name="VerBerkmoes N.C."/>
            <person name="Wilkins M.J."/>
            <person name="Hettich R.L."/>
            <person name="Lipton M.S."/>
            <person name="Williams K.H."/>
            <person name="Long P.E."/>
            <person name="Banfield J.F."/>
        </authorList>
    </citation>
    <scope>NUCLEOTIDE SEQUENCE [LARGE SCALE GENOMIC DNA]</scope>
</reference>
<protein>
    <submittedName>
        <fullName evidence="1">Uncharacterized protein</fullName>
    </submittedName>
</protein>
<sequence>MISTSYFFMQKSSKKHWGRKRYLSVFRKYAAFTDDSAPKPLSVRFLVVPLRYSPPLRSGPLGMMIANVKSFNKSPSPIGRGAG</sequence>